<sequence>MKALVFPKDQEMFPEIDENGLLRSSGGTDSIARAYEATIEAYTGAHTKAADVTYEKNKDHFERAGISKEKFVRSEDSRKQFLQDLWHKLDKLVEDKSKDSIVRFPKTSYAVHLEKNYYIDHFKNLKDSLNNYNEGWNLGGLVGECFNDTEKKARELQEARKKRKKLWLELPIIALQIIAAVIVLVFGIRITSGSIDS</sequence>
<keyword evidence="1" id="KW-0472">Membrane</keyword>
<evidence type="ECO:0000313" key="2">
    <source>
        <dbReference type="EMBL" id="HIZ21480.1"/>
    </source>
</evidence>
<reference evidence="2" key="2">
    <citation type="submission" date="2021-04" db="EMBL/GenBank/DDBJ databases">
        <authorList>
            <person name="Gilroy R."/>
        </authorList>
    </citation>
    <scope>NUCLEOTIDE SEQUENCE</scope>
    <source>
        <strain evidence="2">14324</strain>
    </source>
</reference>
<dbReference type="AlphaFoldDB" id="A0A9D2ISS6"/>
<gene>
    <name evidence="2" type="ORF">IAA21_01600</name>
</gene>
<evidence type="ECO:0000256" key="1">
    <source>
        <dbReference type="SAM" id="Phobius"/>
    </source>
</evidence>
<protein>
    <submittedName>
        <fullName evidence="2">Uncharacterized protein</fullName>
    </submittedName>
</protein>
<organism evidence="2 3">
    <name type="scientific">Candidatus Blautia faecigallinarum</name>
    <dbReference type="NCBI Taxonomy" id="2838488"/>
    <lineage>
        <taxon>Bacteria</taxon>
        <taxon>Bacillati</taxon>
        <taxon>Bacillota</taxon>
        <taxon>Clostridia</taxon>
        <taxon>Lachnospirales</taxon>
        <taxon>Lachnospiraceae</taxon>
        <taxon>Blautia</taxon>
    </lineage>
</organism>
<dbReference type="Proteomes" id="UP000824041">
    <property type="component" value="Unassembled WGS sequence"/>
</dbReference>
<name>A0A9D2ISS6_9FIRM</name>
<proteinExistence type="predicted"/>
<accession>A0A9D2ISS6</accession>
<feature type="transmembrane region" description="Helical" evidence="1">
    <location>
        <begin position="166"/>
        <end position="188"/>
    </location>
</feature>
<reference evidence="2" key="1">
    <citation type="journal article" date="2021" name="PeerJ">
        <title>Extensive microbial diversity within the chicken gut microbiome revealed by metagenomics and culture.</title>
        <authorList>
            <person name="Gilroy R."/>
            <person name="Ravi A."/>
            <person name="Getino M."/>
            <person name="Pursley I."/>
            <person name="Horton D.L."/>
            <person name="Alikhan N.F."/>
            <person name="Baker D."/>
            <person name="Gharbi K."/>
            <person name="Hall N."/>
            <person name="Watson M."/>
            <person name="Adriaenssens E.M."/>
            <person name="Foster-Nyarko E."/>
            <person name="Jarju S."/>
            <person name="Secka A."/>
            <person name="Antonio M."/>
            <person name="Oren A."/>
            <person name="Chaudhuri R.R."/>
            <person name="La Ragione R."/>
            <person name="Hildebrand F."/>
            <person name="Pallen M.J."/>
        </authorList>
    </citation>
    <scope>NUCLEOTIDE SEQUENCE</scope>
    <source>
        <strain evidence="2">14324</strain>
    </source>
</reference>
<keyword evidence="1" id="KW-1133">Transmembrane helix</keyword>
<dbReference type="EMBL" id="DXBU01000017">
    <property type="protein sequence ID" value="HIZ21480.1"/>
    <property type="molecule type" value="Genomic_DNA"/>
</dbReference>
<evidence type="ECO:0000313" key="3">
    <source>
        <dbReference type="Proteomes" id="UP000824041"/>
    </source>
</evidence>
<feature type="non-terminal residue" evidence="2">
    <location>
        <position position="197"/>
    </location>
</feature>
<keyword evidence="1" id="KW-0812">Transmembrane</keyword>
<comment type="caution">
    <text evidence="2">The sequence shown here is derived from an EMBL/GenBank/DDBJ whole genome shotgun (WGS) entry which is preliminary data.</text>
</comment>